<organism evidence="9 10">
    <name type="scientific">Thermoplasma volcanium (strain ATCC 51530 / DSM 4299 / JCM 9571 / NBRC 15438 / GSS1)</name>
    <dbReference type="NCBI Taxonomy" id="273116"/>
    <lineage>
        <taxon>Archaea</taxon>
        <taxon>Methanobacteriati</taxon>
        <taxon>Thermoplasmatota</taxon>
        <taxon>Thermoplasmata</taxon>
        <taxon>Thermoplasmatales</taxon>
        <taxon>Thermoplasmataceae</taxon>
        <taxon>Thermoplasma</taxon>
    </lineage>
</organism>
<dbReference type="AlphaFoldDB" id="Q97CJ7"/>
<dbReference type="InterPro" id="IPR021127">
    <property type="entry name" value="CRISPR_associated_Cas2"/>
</dbReference>
<evidence type="ECO:0000256" key="5">
    <source>
        <dbReference type="ARBA" id="ARBA00022801"/>
    </source>
</evidence>
<comment type="similarity">
    <text evidence="8">Belongs to the CRISPR-associated endoribonuclease Cas2 protein family.</text>
</comment>
<keyword evidence="5 8" id="KW-0378">Hydrolase</keyword>
<accession>Q97CJ7</accession>
<protein>
    <recommendedName>
        <fullName evidence="8">CRISPR-associated endoribonuclease Cas2</fullName>
        <ecNumber evidence="8">3.1.-.-</ecNumber>
    </recommendedName>
</protein>
<dbReference type="InterPro" id="IPR019199">
    <property type="entry name" value="Virulence_VapD/CRISPR_Cas2"/>
</dbReference>
<dbReference type="eggNOG" id="arCOG04194">
    <property type="taxonomic scope" value="Archaea"/>
</dbReference>
<comment type="cofactor">
    <cofactor evidence="1 8">
        <name>Mg(2+)</name>
        <dbReference type="ChEBI" id="CHEBI:18420"/>
    </cofactor>
</comment>
<keyword evidence="10" id="KW-1185">Reference proteome</keyword>
<evidence type="ECO:0000256" key="8">
    <source>
        <dbReference type="HAMAP-Rule" id="MF_01471"/>
    </source>
</evidence>
<dbReference type="SUPFAM" id="SSF143430">
    <property type="entry name" value="TTP0101/SSO1404-like"/>
    <property type="match status" value="1"/>
</dbReference>
<dbReference type="EMBL" id="BA000011">
    <property type="protein sequence ID" value="BAB59246.1"/>
    <property type="molecule type" value="Genomic_DNA"/>
</dbReference>
<evidence type="ECO:0000256" key="1">
    <source>
        <dbReference type="ARBA" id="ARBA00001946"/>
    </source>
</evidence>
<evidence type="ECO:0000256" key="4">
    <source>
        <dbReference type="ARBA" id="ARBA00022759"/>
    </source>
</evidence>
<reference evidence="9 10" key="1">
    <citation type="journal article" date="1999" name="Proc. Jpn. Acad.">
        <title>Determination of the complete genomic DNA sequence of Thermoplasma volvanium GSS1.</title>
        <authorList>
            <person name="Kawashima T."/>
            <person name="Yamamoto Y."/>
            <person name="Aramaki H."/>
            <person name="Nunoshiba T."/>
            <person name="Kawamoto T."/>
            <person name="Watanabe K."/>
            <person name="Yamazaki M."/>
            <person name="Kanehori K."/>
            <person name="Amano N."/>
            <person name="Ohya Y."/>
            <person name="Makino K."/>
            <person name="Suzuki M."/>
        </authorList>
    </citation>
    <scope>NUCLEOTIDE SEQUENCE [LARGE SCALE GENOMIC DNA]</scope>
    <source>
        <strain evidence="10">ATCC 51530 / DSM 4299 / JCM 9571 / NBRC 15438 / GSS1</strain>
    </source>
</reference>
<proteinExistence type="inferred from homology"/>
<dbReference type="PhylomeDB" id="Q97CJ7"/>
<dbReference type="GO" id="GO:0051607">
    <property type="term" value="P:defense response to virus"/>
    <property type="evidence" value="ECO:0007669"/>
    <property type="project" value="UniProtKB-UniRule"/>
</dbReference>
<comment type="function">
    <text evidence="8">CRISPR (clustered regularly interspaced short palindromic repeat), is an adaptive immune system that provides protection against mobile genetic elements (viruses, transposable elements and conjugative plasmids). CRISPR clusters contain sequences complementary to antecedent mobile elements and target invading nucleic acids. CRISPR clusters are transcribed and processed into CRISPR RNA (crRNA). Functions as a ssRNA-specific endoribonuclease. Involved in the integration of spacer DNA into the CRISPR cassette.</text>
</comment>
<name>Q97CJ7_THEVO</name>
<keyword evidence="6 8" id="KW-0460">Magnesium</keyword>
<dbReference type="GeneID" id="1441591"/>
<dbReference type="HOGENOM" id="CLU_161124_0_1_2"/>
<feature type="binding site" evidence="8">
    <location>
        <position position="8"/>
    </location>
    <ligand>
        <name>Mg(2+)</name>
        <dbReference type="ChEBI" id="CHEBI:18420"/>
        <note>catalytic</note>
    </ligand>
</feature>
<keyword evidence="4 8" id="KW-0255">Endonuclease</keyword>
<keyword evidence="7 8" id="KW-0051">Antiviral defense</keyword>
<reference evidence="9 10" key="2">
    <citation type="journal article" date="2000" name="Proc. Natl. Acad. Sci. U.S.A.">
        <title>Archaeal adaptation to higher temperatures revealed by genomic sequence of Thermoplasma volcanium.</title>
        <authorList>
            <person name="Kawashima T."/>
            <person name="Amano N."/>
            <person name="Koike H."/>
            <person name="Makino S."/>
            <person name="Higuchi S."/>
            <person name="Kawashima-Ohya Y."/>
            <person name="Watanabe K."/>
            <person name="Yamazaki M."/>
            <person name="Kanehori K."/>
            <person name="Kawamoto T."/>
            <person name="Nunoshiba T."/>
            <person name="Yamamoto Y."/>
            <person name="Aramaki H."/>
            <person name="Makino K."/>
            <person name="Suzuki M."/>
        </authorList>
    </citation>
    <scope>NUCLEOTIDE SEQUENCE [LARGE SCALE GENOMIC DNA]</scope>
    <source>
        <strain evidence="10">ATCC 51530 / DSM 4299 / JCM 9571 / NBRC 15438 / GSS1</strain>
    </source>
</reference>
<dbReference type="HAMAP" id="MF_01471">
    <property type="entry name" value="Cas2"/>
    <property type="match status" value="1"/>
</dbReference>
<dbReference type="CDD" id="cd09725">
    <property type="entry name" value="Cas2_I_II_III"/>
    <property type="match status" value="1"/>
</dbReference>
<dbReference type="GO" id="GO:0043571">
    <property type="term" value="P:maintenance of CRISPR repeat elements"/>
    <property type="evidence" value="ECO:0007669"/>
    <property type="project" value="UniProtKB-UniRule"/>
</dbReference>
<dbReference type="EC" id="3.1.-.-" evidence="8"/>
<dbReference type="Gene3D" id="3.30.70.240">
    <property type="match status" value="1"/>
</dbReference>
<dbReference type="Pfam" id="PF09827">
    <property type="entry name" value="CRISPR_Cas2"/>
    <property type="match status" value="1"/>
</dbReference>
<dbReference type="STRING" id="273116.gene:9380872"/>
<dbReference type="OrthoDB" id="43236at2157"/>
<evidence type="ECO:0000256" key="2">
    <source>
        <dbReference type="ARBA" id="ARBA00022722"/>
    </source>
</evidence>
<keyword evidence="3 8" id="KW-0479">Metal-binding</keyword>
<dbReference type="GO" id="GO:0046872">
    <property type="term" value="F:metal ion binding"/>
    <property type="evidence" value="ECO:0007669"/>
    <property type="project" value="UniProtKB-UniRule"/>
</dbReference>
<dbReference type="Proteomes" id="UP000001017">
    <property type="component" value="Chromosome"/>
</dbReference>
<evidence type="ECO:0000256" key="7">
    <source>
        <dbReference type="ARBA" id="ARBA00023118"/>
    </source>
</evidence>
<evidence type="ECO:0000256" key="6">
    <source>
        <dbReference type="ARBA" id="ARBA00022842"/>
    </source>
</evidence>
<dbReference type="PANTHER" id="PTHR34405">
    <property type="entry name" value="CRISPR-ASSOCIATED ENDORIBONUCLEASE CAS2"/>
    <property type="match status" value="1"/>
</dbReference>
<dbReference type="KEGG" id="tvo:TVG0110650"/>
<evidence type="ECO:0000313" key="10">
    <source>
        <dbReference type="Proteomes" id="UP000001017"/>
    </source>
</evidence>
<dbReference type="PaxDb" id="273116-14324318"/>
<evidence type="ECO:0000313" key="9">
    <source>
        <dbReference type="EMBL" id="BAB59246.1"/>
    </source>
</evidence>
<gene>
    <name evidence="8" type="primary">cas2</name>
    <name evidence="9" type="ORF">TVG0110650</name>
</gene>
<evidence type="ECO:0000256" key="3">
    <source>
        <dbReference type="ARBA" id="ARBA00022723"/>
    </source>
</evidence>
<keyword evidence="2 8" id="KW-0540">Nuclease</keyword>
<sequence length="86" mass="10111">MYLIVVYDVDESRVNKVNKYLKRYLLWRQNSVFEGEISENLIDSMIKGITKIIKDEDSIIIYKFKVKSYIDNIIIGNDKGNTSNMI</sequence>
<dbReference type="NCBIfam" id="TIGR01573">
    <property type="entry name" value="cas2"/>
    <property type="match status" value="1"/>
</dbReference>
<dbReference type="RefSeq" id="WP_010916361.1">
    <property type="nucleotide sequence ID" value="NC_002689.2"/>
</dbReference>
<dbReference type="GO" id="GO:0016787">
    <property type="term" value="F:hydrolase activity"/>
    <property type="evidence" value="ECO:0007669"/>
    <property type="project" value="UniProtKB-KW"/>
</dbReference>
<comment type="subunit">
    <text evidence="8">Homodimer, forms a heterotetramer with a Cas1 homodimer.</text>
</comment>
<dbReference type="GO" id="GO:0004521">
    <property type="term" value="F:RNA endonuclease activity"/>
    <property type="evidence" value="ECO:0007669"/>
    <property type="project" value="InterPro"/>
</dbReference>